<evidence type="ECO:0000256" key="3">
    <source>
        <dbReference type="ARBA" id="ARBA00022942"/>
    </source>
</evidence>
<feature type="compositionally biased region" description="Polar residues" evidence="7">
    <location>
        <begin position="8"/>
        <end position="19"/>
    </location>
</feature>
<dbReference type="GO" id="GO:0008237">
    <property type="term" value="F:metallopeptidase activity"/>
    <property type="evidence" value="ECO:0007669"/>
    <property type="project" value="InterPro"/>
</dbReference>
<evidence type="ECO:0000259" key="8">
    <source>
        <dbReference type="PROSITE" id="PS50249"/>
    </source>
</evidence>
<dbReference type="Proteomes" id="UP000700334">
    <property type="component" value="Unassembled WGS sequence"/>
</dbReference>
<dbReference type="FunFam" id="3.40.140.10:FF:000009">
    <property type="entry name" value="26S proteasome non-ATPase regulatory subunit 7"/>
    <property type="match status" value="1"/>
</dbReference>
<dbReference type="Gene3D" id="3.40.140.10">
    <property type="entry name" value="Cytidine Deaminase, domain 2"/>
    <property type="match status" value="1"/>
</dbReference>
<dbReference type="InterPro" id="IPR024969">
    <property type="entry name" value="EIF3F/CSN6-like_C"/>
</dbReference>
<dbReference type="PANTHER" id="PTHR10540:SF7">
    <property type="entry name" value="26S PROTEASOME NON-ATPASE REGULATORY SUBUNIT 7"/>
    <property type="match status" value="1"/>
</dbReference>
<sequence>FKTRKARSQSLRAGPASSSPFPPQDGDSAGLARAALWERKGAFTAANEPEEEELGPEDPRESLPVRLPVFAGRGSRRGGRGVSRCRNWRCRKWWSTPWCCSVWWIISIGKVGNQKRVVGVLLGSWQKKVLDVSNSFAVPFDEDDKDDSVWFLDHDYLENMYGMFKKVNARERIVGWYHTGPKLHKNDIAINELMKRYCPNSVLVIIDVKPKDLGLPTEAYISVEEVHDDGTPTSKTFEHVTSEIGAEEAEEVGVEHLLRDIKDTTVGTLSQRITNQVHGLKGLNSKLLDIRSYLEKVATGKLPINHQIIYQLQDVFNLLPDVSLQEFVKAFYLKTNDQMVVVYLASLIRSVVALHNLINNKIANRDAEKKEGQEKEESKKDRKDDKEKEKEKSDVKKEEKKEKK</sequence>
<dbReference type="Pfam" id="PF13012">
    <property type="entry name" value="MitMem_reg"/>
    <property type="match status" value="1"/>
</dbReference>
<feature type="non-terminal residue" evidence="9">
    <location>
        <position position="1"/>
    </location>
</feature>
<comment type="function">
    <text evidence="1">Component of the 26S proteasome, a multiprotein complex involved in the ATP-dependent degradation of ubiquitinated proteins. This complex plays a key role in the maintenance of protein homeostasis by removing misfolded or damaged proteins, which could impair cellular functions, and by removing proteins whose functions are no longer required. Therefore, the proteasome participates in numerous cellular processes, including cell cycle progression, apoptosis, or DNA damage repair.</text>
</comment>
<dbReference type="CDD" id="cd08062">
    <property type="entry name" value="MPN_RPN7_8"/>
    <property type="match status" value="1"/>
</dbReference>
<dbReference type="GO" id="GO:0005838">
    <property type="term" value="C:proteasome regulatory particle"/>
    <property type="evidence" value="ECO:0007669"/>
    <property type="project" value="InterPro"/>
</dbReference>
<dbReference type="AlphaFoldDB" id="A0A8J6DTW6"/>
<dbReference type="PROSITE" id="PS50249">
    <property type="entry name" value="MPN"/>
    <property type="match status" value="1"/>
</dbReference>
<protein>
    <recommendedName>
        <fullName evidence="5">26S proteasome non-ATPase regulatory subunit 7</fullName>
    </recommendedName>
    <alternativeName>
        <fullName evidence="6">26S proteasome regulatory subunit RPN8</fullName>
    </alternativeName>
</protein>
<evidence type="ECO:0000256" key="4">
    <source>
        <dbReference type="ARBA" id="ARBA00065322"/>
    </source>
</evidence>
<dbReference type="GO" id="GO:0043161">
    <property type="term" value="P:proteasome-mediated ubiquitin-dependent protein catabolic process"/>
    <property type="evidence" value="ECO:0007669"/>
    <property type="project" value="TreeGrafter"/>
</dbReference>
<comment type="subunit">
    <text evidence="4">Component of the 19S proteasome regulatory particle complex. The 26S proteasome consists of a 20S core particle (CP) and two 19S regulatory subunits (RP). The regulatory particle is made of a lid composed of 9 subunits including PSMD7, a base containing 6 ATPases and few additional components. Within the complex, PSMD7 interacts with subunit PSMD4 through their respective MPN domain. Interacts with TRIM5.</text>
</comment>
<dbReference type="InterPro" id="IPR033858">
    <property type="entry name" value="MPN_RPN7_8"/>
</dbReference>
<gene>
    <name evidence="9" type="ORF">J0S82_013880</name>
</gene>
<dbReference type="InterPro" id="IPR037518">
    <property type="entry name" value="MPN"/>
</dbReference>
<keyword evidence="10" id="KW-1185">Reference proteome</keyword>
<evidence type="ECO:0000313" key="9">
    <source>
        <dbReference type="EMBL" id="KAG8521752.1"/>
    </source>
</evidence>
<feature type="region of interest" description="Disordered" evidence="7">
    <location>
        <begin position="1"/>
        <end position="30"/>
    </location>
</feature>
<accession>A0A8J6DTW6</accession>
<evidence type="ECO:0000256" key="6">
    <source>
        <dbReference type="ARBA" id="ARBA00075094"/>
    </source>
</evidence>
<reference evidence="9" key="1">
    <citation type="journal article" date="2021" name="Evol. Appl.">
        <title>The genome of the Pyrenean desman and the effects of bottlenecks and inbreeding on the genomic landscape of an endangered species.</title>
        <authorList>
            <person name="Escoda L."/>
            <person name="Castresana J."/>
        </authorList>
    </citation>
    <scope>NUCLEOTIDE SEQUENCE</scope>
    <source>
        <strain evidence="9">IBE-C5619</strain>
    </source>
</reference>
<dbReference type="OrthoDB" id="10256771at2759"/>
<comment type="similarity">
    <text evidence="2">Belongs to the peptidase M67A family.</text>
</comment>
<dbReference type="Pfam" id="PF01398">
    <property type="entry name" value="JAB"/>
    <property type="match status" value="1"/>
</dbReference>
<dbReference type="PANTHER" id="PTHR10540">
    <property type="entry name" value="EUKARYOTIC TRANSLATION INITIATION FACTOR 3 SUBUNIT F-RELATED"/>
    <property type="match status" value="1"/>
</dbReference>
<evidence type="ECO:0000313" key="10">
    <source>
        <dbReference type="Proteomes" id="UP000700334"/>
    </source>
</evidence>
<organism evidence="9 10">
    <name type="scientific">Galemys pyrenaicus</name>
    <name type="common">Iberian desman</name>
    <name type="synonym">Pyrenean desman</name>
    <dbReference type="NCBI Taxonomy" id="202257"/>
    <lineage>
        <taxon>Eukaryota</taxon>
        <taxon>Metazoa</taxon>
        <taxon>Chordata</taxon>
        <taxon>Craniata</taxon>
        <taxon>Vertebrata</taxon>
        <taxon>Euteleostomi</taxon>
        <taxon>Mammalia</taxon>
        <taxon>Eutheria</taxon>
        <taxon>Laurasiatheria</taxon>
        <taxon>Eulipotyphla</taxon>
        <taxon>Talpidae</taxon>
        <taxon>Galemys</taxon>
    </lineage>
</organism>
<proteinExistence type="inferred from homology"/>
<evidence type="ECO:0000256" key="5">
    <source>
        <dbReference type="ARBA" id="ARBA00071765"/>
    </source>
</evidence>
<feature type="domain" description="MPN" evidence="8">
    <location>
        <begin position="92"/>
        <end position="226"/>
    </location>
</feature>
<dbReference type="SMART" id="SM00232">
    <property type="entry name" value="JAB_MPN"/>
    <property type="match status" value="1"/>
</dbReference>
<evidence type="ECO:0000256" key="7">
    <source>
        <dbReference type="SAM" id="MobiDB-lite"/>
    </source>
</evidence>
<name>A0A8J6DTW6_GALPY</name>
<feature type="region of interest" description="Disordered" evidence="7">
    <location>
        <begin position="43"/>
        <end position="62"/>
    </location>
</feature>
<dbReference type="EMBL" id="JAGFMF010011458">
    <property type="protein sequence ID" value="KAG8521752.1"/>
    <property type="molecule type" value="Genomic_DNA"/>
</dbReference>
<comment type="caution">
    <text evidence="9">The sequence shown here is derived from an EMBL/GenBank/DDBJ whole genome shotgun (WGS) entry which is preliminary data.</text>
</comment>
<evidence type="ECO:0000256" key="1">
    <source>
        <dbReference type="ARBA" id="ARBA00002362"/>
    </source>
</evidence>
<feature type="region of interest" description="Disordered" evidence="7">
    <location>
        <begin position="363"/>
        <end position="404"/>
    </location>
</feature>
<keyword evidence="3 9" id="KW-0647">Proteasome</keyword>
<evidence type="ECO:0000256" key="2">
    <source>
        <dbReference type="ARBA" id="ARBA00008568"/>
    </source>
</evidence>
<dbReference type="InterPro" id="IPR000555">
    <property type="entry name" value="JAMM/MPN+_dom"/>
</dbReference>